<dbReference type="EMBL" id="JAVDWE010000001">
    <property type="protein sequence ID" value="MDR7092658.1"/>
    <property type="molecule type" value="Genomic_DNA"/>
</dbReference>
<dbReference type="PROSITE" id="PS50928">
    <property type="entry name" value="ABC_TM1"/>
    <property type="match status" value="1"/>
</dbReference>
<feature type="transmembrane region" description="Helical" evidence="9">
    <location>
        <begin position="26"/>
        <end position="51"/>
    </location>
</feature>
<feature type="transmembrane region" description="Helical" evidence="9">
    <location>
        <begin position="226"/>
        <end position="248"/>
    </location>
</feature>
<feature type="transmembrane region" description="Helical" evidence="9">
    <location>
        <begin position="260"/>
        <end position="283"/>
    </location>
</feature>
<dbReference type="RefSeq" id="WP_204731664.1">
    <property type="nucleotide sequence ID" value="NZ_JAVDWE010000001.1"/>
</dbReference>
<keyword evidence="5 9" id="KW-1133">Transmembrane helix</keyword>
<keyword evidence="4 9" id="KW-0812">Transmembrane</keyword>
<dbReference type="PANTHER" id="PTHR30406:SF8">
    <property type="entry name" value="SULFATE TRANSPORT SYSTEM PERMEASE PROTEIN CYST"/>
    <property type="match status" value="1"/>
</dbReference>
<evidence type="ECO:0000256" key="5">
    <source>
        <dbReference type="ARBA" id="ARBA00022989"/>
    </source>
</evidence>
<sequence length="293" mass="31703">MTSATLPTAAAPSEARRRTRRRVLPGFNITLGFTILYLSLIVLIPLSALFFKTFTLTWPQFWEAVSAPRVVASYKLTFGASLIAATVNALFGLLVAWVLVRYSFPGKKIVDALVDLPFALPTAVAGISLTAILAGNGWIGQYTEPLGIQLAFNPNGVVIALIFIGLPFVVRTVQPVLEDAEKELEEAATCLGATRWQTFSRVIFPSIAPALLTGFAMAFARAVGEYGSVIFIAGNMPMVSEITPLIIISKLEQYDYAGATAVALVMLLFSFVLLLLINGLQAWQRKRSGGNMQ</sequence>
<evidence type="ECO:0000256" key="6">
    <source>
        <dbReference type="ARBA" id="ARBA00023032"/>
    </source>
</evidence>
<evidence type="ECO:0000256" key="7">
    <source>
        <dbReference type="ARBA" id="ARBA00023136"/>
    </source>
</evidence>
<comment type="caution">
    <text evidence="9">Lacks conserved residue(s) required for the propagation of feature annotation.</text>
</comment>
<feature type="transmembrane region" description="Helical" evidence="9">
    <location>
        <begin position="146"/>
        <end position="170"/>
    </location>
</feature>
<dbReference type="Pfam" id="PF00528">
    <property type="entry name" value="BPD_transp_1"/>
    <property type="match status" value="1"/>
</dbReference>
<keyword evidence="6 9" id="KW-0764">Sulfate transport</keyword>
<dbReference type="PANTHER" id="PTHR30406">
    <property type="entry name" value="SULFATE TRANSPORT SYSTEM PERMEASE PROTEIN"/>
    <property type="match status" value="1"/>
</dbReference>
<proteinExistence type="inferred from homology"/>
<keyword evidence="3 9" id="KW-0813">Transport</keyword>
<evidence type="ECO:0000256" key="9">
    <source>
        <dbReference type="RuleBase" id="RU366001"/>
    </source>
</evidence>
<dbReference type="InterPro" id="IPR011865">
    <property type="entry name" value="CysT_permease"/>
</dbReference>
<gene>
    <name evidence="11" type="ORF">J2X09_000381</name>
</gene>
<comment type="function">
    <text evidence="9">Part of the ABC transporter complex (TC 3.A.1.6.1) involved in sulfate/thiosulfate import.</text>
</comment>
<feature type="transmembrane region" description="Helical" evidence="9">
    <location>
        <begin position="112"/>
        <end position="134"/>
    </location>
</feature>
<comment type="subunit">
    <text evidence="2">The complex is composed of two ATP-binding proteins (CysA), two transmembrane proteins (CysT and CysW) and a solute-binding protein (CysP).</text>
</comment>
<evidence type="ECO:0000256" key="2">
    <source>
        <dbReference type="ARBA" id="ARBA00011779"/>
    </source>
</evidence>
<dbReference type="InterPro" id="IPR035906">
    <property type="entry name" value="MetI-like_sf"/>
</dbReference>
<evidence type="ECO:0000256" key="4">
    <source>
        <dbReference type="ARBA" id="ARBA00022692"/>
    </source>
</evidence>
<evidence type="ECO:0000313" key="11">
    <source>
        <dbReference type="EMBL" id="MDR7092658.1"/>
    </source>
</evidence>
<comment type="subcellular location">
    <subcellularLocation>
        <location evidence="1">Cell membrane</location>
        <topology evidence="1">Multi-pass membrane protein</topology>
    </subcellularLocation>
</comment>
<evidence type="ECO:0000313" key="12">
    <source>
        <dbReference type="Proteomes" id="UP001265550"/>
    </source>
</evidence>
<dbReference type="NCBIfam" id="TIGR02139">
    <property type="entry name" value="permease_CysT"/>
    <property type="match status" value="1"/>
</dbReference>
<dbReference type="Gene3D" id="1.10.3720.10">
    <property type="entry name" value="MetI-like"/>
    <property type="match status" value="1"/>
</dbReference>
<dbReference type="SUPFAM" id="SSF161098">
    <property type="entry name" value="MetI-like"/>
    <property type="match status" value="1"/>
</dbReference>
<comment type="similarity">
    <text evidence="9">Belongs to the binding-protein-dependent transport system permease family. CysTW subfamily.</text>
</comment>
<reference evidence="11 12" key="1">
    <citation type="submission" date="2023-07" db="EMBL/GenBank/DDBJ databases">
        <title>Sorghum-associated microbial communities from plants grown in Nebraska, USA.</title>
        <authorList>
            <person name="Schachtman D."/>
        </authorList>
    </citation>
    <scope>NUCLEOTIDE SEQUENCE [LARGE SCALE GENOMIC DNA]</scope>
    <source>
        <strain evidence="11 12">BE240</strain>
    </source>
</reference>
<keyword evidence="7 9" id="KW-0472">Membrane</keyword>
<feature type="transmembrane region" description="Helical" evidence="9">
    <location>
        <begin position="78"/>
        <end position="100"/>
    </location>
</feature>
<comment type="caution">
    <text evidence="11">The sequence shown here is derived from an EMBL/GenBank/DDBJ whole genome shotgun (WGS) entry which is preliminary data.</text>
</comment>
<feature type="domain" description="ABC transmembrane type-1" evidence="10">
    <location>
        <begin position="74"/>
        <end position="277"/>
    </location>
</feature>
<comment type="function">
    <text evidence="8">Part of the ABC transporter complex CysAWTP (TC 3.A.1.6.1) involved in sulfate/thiosulfate import. Probably responsible for the translocation of the substrate across the membrane.</text>
</comment>
<name>A0ABU1V5C9_9BURK</name>
<dbReference type="Proteomes" id="UP001265550">
    <property type="component" value="Unassembled WGS sequence"/>
</dbReference>
<dbReference type="InterPro" id="IPR005667">
    <property type="entry name" value="Sulph_transpt2"/>
</dbReference>
<evidence type="ECO:0000256" key="3">
    <source>
        <dbReference type="ARBA" id="ARBA00022448"/>
    </source>
</evidence>
<dbReference type="InterPro" id="IPR000515">
    <property type="entry name" value="MetI-like"/>
</dbReference>
<accession>A0ABU1V5C9</accession>
<dbReference type="CDD" id="cd06261">
    <property type="entry name" value="TM_PBP2"/>
    <property type="match status" value="1"/>
</dbReference>
<protein>
    <recommendedName>
        <fullName evidence="9">Sulfate transport system permease protein CysT</fullName>
    </recommendedName>
</protein>
<evidence type="ECO:0000259" key="10">
    <source>
        <dbReference type="PROSITE" id="PS50928"/>
    </source>
</evidence>
<dbReference type="NCBIfam" id="TIGR00969">
    <property type="entry name" value="3a0106s02"/>
    <property type="match status" value="1"/>
</dbReference>
<organism evidence="11 12">
    <name type="scientific">Hydrogenophaga laconesensis</name>
    <dbReference type="NCBI Taxonomy" id="1805971"/>
    <lineage>
        <taxon>Bacteria</taxon>
        <taxon>Pseudomonadati</taxon>
        <taxon>Pseudomonadota</taxon>
        <taxon>Betaproteobacteria</taxon>
        <taxon>Burkholderiales</taxon>
        <taxon>Comamonadaceae</taxon>
        <taxon>Hydrogenophaga</taxon>
    </lineage>
</organism>
<keyword evidence="12" id="KW-1185">Reference proteome</keyword>
<evidence type="ECO:0000256" key="1">
    <source>
        <dbReference type="ARBA" id="ARBA00004651"/>
    </source>
</evidence>
<evidence type="ECO:0000256" key="8">
    <source>
        <dbReference type="ARBA" id="ARBA00025323"/>
    </source>
</evidence>